<dbReference type="Proteomes" id="UP000076404">
    <property type="component" value="Chromosome"/>
</dbReference>
<keyword evidence="4" id="KW-1185">Reference proteome</keyword>
<dbReference type="GO" id="GO:0050897">
    <property type="term" value="F:cobalt ion binding"/>
    <property type="evidence" value="ECO:0007669"/>
    <property type="project" value="TreeGrafter"/>
</dbReference>
<keyword evidence="1" id="KW-0742">SOS response</keyword>
<gene>
    <name evidence="3" type="ORF">GEMMAAP_08615</name>
</gene>
<dbReference type="GO" id="GO:0005507">
    <property type="term" value="F:copper ion binding"/>
    <property type="evidence" value="ECO:0007669"/>
    <property type="project" value="TreeGrafter"/>
</dbReference>
<dbReference type="GO" id="GO:1990170">
    <property type="term" value="P:stress response to cadmium ion"/>
    <property type="evidence" value="ECO:0007669"/>
    <property type="project" value="TreeGrafter"/>
</dbReference>
<keyword evidence="1" id="KW-0227">DNA damage</keyword>
<dbReference type="KEGG" id="gph:GEMMAAP_08615"/>
<evidence type="ECO:0000259" key="2">
    <source>
        <dbReference type="PROSITE" id="PS50151"/>
    </source>
</evidence>
<proteinExistence type="predicted"/>
<dbReference type="GO" id="GO:0009432">
    <property type="term" value="P:SOS response"/>
    <property type="evidence" value="ECO:0007669"/>
    <property type="project" value="UniProtKB-KW"/>
</dbReference>
<dbReference type="GO" id="GO:0046870">
    <property type="term" value="F:cadmium ion binding"/>
    <property type="evidence" value="ECO:0007669"/>
    <property type="project" value="TreeGrafter"/>
</dbReference>
<dbReference type="PANTHER" id="PTHR38430:SF1">
    <property type="entry name" value="PROTEIN-ARGININE KINASE ACTIVATOR PROTEIN"/>
    <property type="match status" value="1"/>
</dbReference>
<dbReference type="InterPro" id="IPR001943">
    <property type="entry name" value="UVR_dom"/>
</dbReference>
<evidence type="ECO:0000256" key="1">
    <source>
        <dbReference type="ARBA" id="ARBA00023236"/>
    </source>
</evidence>
<dbReference type="PANTHER" id="PTHR38430">
    <property type="entry name" value="PROTEIN-ARGININE KINASE ACTIVATOR PROTEIN"/>
    <property type="match status" value="1"/>
</dbReference>
<organism evidence="3 4">
    <name type="scientific">Gemmatimonas phototrophica</name>
    <dbReference type="NCBI Taxonomy" id="1379270"/>
    <lineage>
        <taxon>Bacteria</taxon>
        <taxon>Pseudomonadati</taxon>
        <taxon>Gemmatimonadota</taxon>
        <taxon>Gemmatimonadia</taxon>
        <taxon>Gemmatimonadales</taxon>
        <taxon>Gemmatimonadaceae</taxon>
        <taxon>Gemmatimonas</taxon>
    </lineage>
</organism>
<dbReference type="GO" id="GO:0008270">
    <property type="term" value="F:zinc ion binding"/>
    <property type="evidence" value="ECO:0007669"/>
    <property type="project" value="TreeGrafter"/>
</dbReference>
<dbReference type="InterPro" id="IPR036876">
    <property type="entry name" value="UVR_dom_sf"/>
</dbReference>
<evidence type="ECO:0000313" key="3">
    <source>
        <dbReference type="EMBL" id="AMW04881.1"/>
    </source>
</evidence>
<feature type="domain" description="UVR" evidence="2">
    <location>
        <begin position="128"/>
        <end position="163"/>
    </location>
</feature>
<reference evidence="3 4" key="1">
    <citation type="journal article" date="2014" name="Proc. Natl. Acad. Sci. U.S.A.">
        <title>Functional type 2 photosynthetic reaction centers found in the rare bacterial phylum Gemmatimonadetes.</title>
        <authorList>
            <person name="Zeng Y."/>
            <person name="Feng F."/>
            <person name="Medova H."/>
            <person name="Dean J."/>
            <person name="Koblizek M."/>
        </authorList>
    </citation>
    <scope>NUCLEOTIDE SEQUENCE [LARGE SCALE GENOMIC DNA]</scope>
    <source>
        <strain evidence="3 4">AP64</strain>
    </source>
</reference>
<dbReference type="EMBL" id="CP011454">
    <property type="protein sequence ID" value="AMW04881.1"/>
    <property type="molecule type" value="Genomic_DNA"/>
</dbReference>
<dbReference type="AlphaFoldDB" id="A0A143BK22"/>
<dbReference type="PIRSF" id="PIRSF015034">
    <property type="entry name" value="YacH"/>
    <property type="match status" value="1"/>
</dbReference>
<dbReference type="RefSeq" id="WP_026850858.1">
    <property type="nucleotide sequence ID" value="NZ_CP011454.1"/>
</dbReference>
<sequence>MLCDNCKERDAVVHLTRIVDNAVTQLHLCEKCAAAKGVETTLSVPQHPLGDILQAVQQQASATSEDAAACAFCGATARDFRATGRLGCPHCYDAMEQSLRELLRRLHGSSRHVGQRYDAPVAHMVDKPDTLHDLRDRLRRAIDGEQFELAAELRDRIKALETEPV</sequence>
<dbReference type="Gene3D" id="4.10.860.10">
    <property type="entry name" value="UVR domain"/>
    <property type="match status" value="1"/>
</dbReference>
<reference evidence="3 4" key="2">
    <citation type="journal article" date="2016" name="Environ. Microbiol. Rep.">
        <title>Metagenomic evidence for the presence of phototrophic Gemmatimonadetes bacteria in diverse environments.</title>
        <authorList>
            <person name="Zeng Y."/>
            <person name="Baumbach J."/>
            <person name="Barbosa E.G."/>
            <person name="Azevedo V."/>
            <person name="Zhang C."/>
            <person name="Koblizek M."/>
        </authorList>
    </citation>
    <scope>NUCLEOTIDE SEQUENCE [LARGE SCALE GENOMIC DNA]</scope>
    <source>
        <strain evidence="3 4">AP64</strain>
    </source>
</reference>
<dbReference type="PROSITE" id="PS50151">
    <property type="entry name" value="UVR"/>
    <property type="match status" value="1"/>
</dbReference>
<dbReference type="OrthoDB" id="9788704at2"/>
<dbReference type="STRING" id="1379270.GEMMAAP_08615"/>
<name>A0A143BK22_9BACT</name>
<dbReference type="GO" id="GO:1990169">
    <property type="term" value="P:stress response to copper ion"/>
    <property type="evidence" value="ECO:0007669"/>
    <property type="project" value="TreeGrafter"/>
</dbReference>
<accession>A0A143BK22</accession>
<evidence type="ECO:0000313" key="4">
    <source>
        <dbReference type="Proteomes" id="UP000076404"/>
    </source>
</evidence>
<dbReference type="Pfam" id="PF02151">
    <property type="entry name" value="UVR"/>
    <property type="match status" value="1"/>
</dbReference>
<protein>
    <recommendedName>
        <fullName evidence="2">UVR domain-containing protein</fullName>
    </recommendedName>
</protein>
<dbReference type="SUPFAM" id="SSF46600">
    <property type="entry name" value="C-terminal UvrC-binding domain of UvrB"/>
    <property type="match status" value="1"/>
</dbReference>
<dbReference type="eggNOG" id="COG3880">
    <property type="taxonomic scope" value="Bacteria"/>
</dbReference>
<dbReference type="InterPro" id="IPR025542">
    <property type="entry name" value="YacH"/>
</dbReference>